<dbReference type="RefSeq" id="WP_379597817.1">
    <property type="nucleotide sequence ID" value="NZ_JBHUDE010000101.1"/>
</dbReference>
<keyword evidence="3" id="KW-1185">Reference proteome</keyword>
<dbReference type="PROSITE" id="PS51257">
    <property type="entry name" value="PROKAR_LIPOPROTEIN"/>
    <property type="match status" value="1"/>
</dbReference>
<accession>A0ABW4HT88</accession>
<feature type="signal peptide" evidence="1">
    <location>
        <begin position="1"/>
        <end position="22"/>
    </location>
</feature>
<keyword evidence="1" id="KW-0732">Signal</keyword>
<sequence length="115" mass="12961">MFKKLTILMALVIIIGGCSQSAATALVGDWSPNDECDGFFGEGLIFSDDGTMQTKDGERYTKWSLSDDETTITFTNPDLAIYDEFEFTYFDDETISIINPESEWQDKNVCQITKD</sequence>
<evidence type="ECO:0000256" key="1">
    <source>
        <dbReference type="SAM" id="SignalP"/>
    </source>
</evidence>
<organism evidence="2 3">
    <name type="scientific">Oceanobacillus luteolus</name>
    <dbReference type="NCBI Taxonomy" id="1274358"/>
    <lineage>
        <taxon>Bacteria</taxon>
        <taxon>Bacillati</taxon>
        <taxon>Bacillota</taxon>
        <taxon>Bacilli</taxon>
        <taxon>Bacillales</taxon>
        <taxon>Bacillaceae</taxon>
        <taxon>Oceanobacillus</taxon>
    </lineage>
</organism>
<evidence type="ECO:0008006" key="4">
    <source>
        <dbReference type="Google" id="ProtNLM"/>
    </source>
</evidence>
<name>A0ABW4HT88_9BACI</name>
<protein>
    <recommendedName>
        <fullName evidence="4">Lipocalin-like domain-containing protein</fullName>
    </recommendedName>
</protein>
<proteinExistence type="predicted"/>
<evidence type="ECO:0000313" key="2">
    <source>
        <dbReference type="EMBL" id="MFD1608481.1"/>
    </source>
</evidence>
<comment type="caution">
    <text evidence="2">The sequence shown here is derived from an EMBL/GenBank/DDBJ whole genome shotgun (WGS) entry which is preliminary data.</text>
</comment>
<evidence type="ECO:0000313" key="3">
    <source>
        <dbReference type="Proteomes" id="UP001597221"/>
    </source>
</evidence>
<gene>
    <name evidence="2" type="ORF">ACFSBH_12610</name>
</gene>
<reference evidence="3" key="1">
    <citation type="journal article" date="2019" name="Int. J. Syst. Evol. Microbiol.">
        <title>The Global Catalogue of Microorganisms (GCM) 10K type strain sequencing project: providing services to taxonomists for standard genome sequencing and annotation.</title>
        <authorList>
            <consortium name="The Broad Institute Genomics Platform"/>
            <consortium name="The Broad Institute Genome Sequencing Center for Infectious Disease"/>
            <person name="Wu L."/>
            <person name="Ma J."/>
        </authorList>
    </citation>
    <scope>NUCLEOTIDE SEQUENCE [LARGE SCALE GENOMIC DNA]</scope>
    <source>
        <strain evidence="3">CGMCC 1.12376</strain>
    </source>
</reference>
<dbReference type="EMBL" id="JBHUDE010000101">
    <property type="protein sequence ID" value="MFD1608481.1"/>
    <property type="molecule type" value="Genomic_DNA"/>
</dbReference>
<feature type="chain" id="PRO_5045418993" description="Lipocalin-like domain-containing protein" evidence="1">
    <location>
        <begin position="23"/>
        <end position="115"/>
    </location>
</feature>
<dbReference type="Proteomes" id="UP001597221">
    <property type="component" value="Unassembled WGS sequence"/>
</dbReference>